<evidence type="ECO:0000256" key="4">
    <source>
        <dbReference type="ARBA" id="ARBA00023004"/>
    </source>
</evidence>
<protein>
    <submittedName>
        <fullName evidence="5">Carbon starvation induced protein CsiD</fullName>
    </submittedName>
</protein>
<keyword evidence="3" id="KW-0560">Oxidoreductase</keyword>
<dbReference type="EMBL" id="JXLP01000010">
    <property type="protein sequence ID" value="KIL78130.1"/>
    <property type="molecule type" value="Genomic_DNA"/>
</dbReference>
<name>A0ABR5ATR2_BACBA</name>
<evidence type="ECO:0000313" key="5">
    <source>
        <dbReference type="EMBL" id="KIL78130.1"/>
    </source>
</evidence>
<keyword evidence="2" id="KW-0479">Metal-binding</keyword>
<dbReference type="SUPFAM" id="SSF51197">
    <property type="entry name" value="Clavaminate synthase-like"/>
    <property type="match status" value="1"/>
</dbReference>
<evidence type="ECO:0000313" key="6">
    <source>
        <dbReference type="Proteomes" id="UP000031982"/>
    </source>
</evidence>
<keyword evidence="6" id="KW-1185">Reference proteome</keyword>
<dbReference type="Gene3D" id="3.60.130.10">
    <property type="entry name" value="Clavaminate synthase-like"/>
    <property type="match status" value="1"/>
</dbReference>
<organism evidence="5 6">
    <name type="scientific">Bacillus badius</name>
    <dbReference type="NCBI Taxonomy" id="1455"/>
    <lineage>
        <taxon>Bacteria</taxon>
        <taxon>Bacillati</taxon>
        <taxon>Bacillota</taxon>
        <taxon>Bacilli</taxon>
        <taxon>Bacillales</taxon>
        <taxon>Bacillaceae</taxon>
        <taxon>Pseudobacillus</taxon>
    </lineage>
</organism>
<sequence>MTPFPWSNEVIIGQFTILGRKGCKLAFLFFRLNNTLIIIKNSRRNEIMSTLETKSKKFVQKTANYEVKAHPQSDRLYHIELSPQVIREFLAKIKEESVSVQHLEYTPYARRIVADYLLQLTGKEFQDILRGIVHDRETGGFTIGLQGETLDTDDYVIFSTALTHLVGTPNFDAMTGKYYARFTVAHTDNSDSYLRQAYRLFTLHTDGTFVDEPTDWLLMMKMKEENAVGGESRLLHLDDWKELEKFSTHSLATHKFTYKAPNSKNVGQEVQRATFFNDNNAPCICYIDQFVYPDTIEEAKYLKELSDSMESDESVIELKLPVGDLVMLNNLFWLHGRAAFEVNPELNRELLRQRGRFAEI</sequence>
<evidence type="ECO:0000256" key="2">
    <source>
        <dbReference type="ARBA" id="ARBA00022723"/>
    </source>
</evidence>
<accession>A0ABR5ATR2</accession>
<dbReference type="InterPro" id="IPR050411">
    <property type="entry name" value="AlphaKG_dependent_hydroxylases"/>
</dbReference>
<dbReference type="InterPro" id="IPR042098">
    <property type="entry name" value="TauD-like_sf"/>
</dbReference>
<proteinExistence type="predicted"/>
<comment type="cofactor">
    <cofactor evidence="1">
        <name>Fe(2+)</name>
        <dbReference type="ChEBI" id="CHEBI:29033"/>
    </cofactor>
</comment>
<dbReference type="PANTHER" id="PTHR10696:SF56">
    <property type="entry name" value="TAUD_TFDA-LIKE DOMAIN-CONTAINING PROTEIN"/>
    <property type="match status" value="1"/>
</dbReference>
<reference evidence="5 6" key="1">
    <citation type="submission" date="2015-01" db="EMBL/GenBank/DDBJ databases">
        <title>Genome Assembly of Bacillus badius MTCC 1458.</title>
        <authorList>
            <person name="Verma A."/>
            <person name="Khatri I."/>
            <person name="Mual P."/>
            <person name="Subramanian S."/>
            <person name="Krishnamurthi S."/>
        </authorList>
    </citation>
    <scope>NUCLEOTIDE SEQUENCE [LARGE SCALE GENOMIC DNA]</scope>
    <source>
        <strain evidence="5 6">MTCC 1458</strain>
    </source>
</reference>
<keyword evidence="4" id="KW-0408">Iron</keyword>
<dbReference type="NCBIfam" id="NF002814">
    <property type="entry name" value="PRK02963.1"/>
    <property type="match status" value="1"/>
</dbReference>
<dbReference type="Pfam" id="PF08943">
    <property type="entry name" value="CsiD"/>
    <property type="match status" value="1"/>
</dbReference>
<dbReference type="Proteomes" id="UP000031982">
    <property type="component" value="Unassembled WGS sequence"/>
</dbReference>
<evidence type="ECO:0000256" key="3">
    <source>
        <dbReference type="ARBA" id="ARBA00023002"/>
    </source>
</evidence>
<dbReference type="PANTHER" id="PTHR10696">
    <property type="entry name" value="GAMMA-BUTYROBETAINE HYDROXYLASE-RELATED"/>
    <property type="match status" value="1"/>
</dbReference>
<gene>
    <name evidence="5" type="ORF">SD77_0731</name>
</gene>
<evidence type="ECO:0000256" key="1">
    <source>
        <dbReference type="ARBA" id="ARBA00001954"/>
    </source>
</evidence>
<comment type="caution">
    <text evidence="5">The sequence shown here is derived from an EMBL/GenBank/DDBJ whole genome shotgun (WGS) entry which is preliminary data.</text>
</comment>
<dbReference type="InterPro" id="IPR015038">
    <property type="entry name" value="GlaH"/>
</dbReference>